<keyword evidence="6" id="KW-1133">Transmembrane helix</keyword>
<dbReference type="InterPro" id="IPR011992">
    <property type="entry name" value="EF-hand-dom_pair"/>
</dbReference>
<dbReference type="SUPFAM" id="SSF103473">
    <property type="entry name" value="MFS general substrate transporter"/>
    <property type="match status" value="1"/>
</dbReference>
<gene>
    <name evidence="10" type="primary">USP20</name>
    <name evidence="10" type="ORF">AK812_SmicGene28163</name>
</gene>
<dbReference type="CDD" id="cd22744">
    <property type="entry name" value="OTU"/>
    <property type="match status" value="1"/>
</dbReference>
<dbReference type="InterPro" id="IPR006615">
    <property type="entry name" value="Pept_C19_DUSP"/>
</dbReference>
<dbReference type="PROSITE" id="PS50222">
    <property type="entry name" value="EF_HAND_2"/>
    <property type="match status" value="2"/>
</dbReference>
<dbReference type="InterPro" id="IPR038765">
    <property type="entry name" value="Papain-like_cys_pep_sf"/>
</dbReference>
<dbReference type="SUPFAM" id="SSF47473">
    <property type="entry name" value="EF-hand"/>
    <property type="match status" value="1"/>
</dbReference>
<dbReference type="GO" id="GO:0005634">
    <property type="term" value="C:nucleus"/>
    <property type="evidence" value="ECO:0007669"/>
    <property type="project" value="TreeGrafter"/>
</dbReference>
<feature type="region of interest" description="Disordered" evidence="5">
    <location>
        <begin position="1801"/>
        <end position="1821"/>
    </location>
</feature>
<feature type="domain" description="EF-hand" evidence="7">
    <location>
        <begin position="988"/>
        <end position="1023"/>
    </location>
</feature>
<feature type="transmembrane region" description="Helical" evidence="6">
    <location>
        <begin position="568"/>
        <end position="588"/>
    </location>
</feature>
<comment type="caution">
    <text evidence="10">The sequence shown here is derived from an EMBL/GenBank/DDBJ whole genome shotgun (WGS) entry which is preliminary data.</text>
</comment>
<keyword evidence="4" id="KW-0833">Ubl conjugation pathway</keyword>
<feature type="transmembrane region" description="Helical" evidence="6">
    <location>
        <begin position="754"/>
        <end position="774"/>
    </location>
</feature>
<dbReference type="InterPro" id="IPR035927">
    <property type="entry name" value="DUSP-like_sf"/>
</dbReference>
<evidence type="ECO:0000256" key="3">
    <source>
        <dbReference type="ARBA" id="ARBA00022837"/>
    </source>
</evidence>
<dbReference type="Gene3D" id="3.30.2230.10">
    <property type="entry name" value="DUSP-like"/>
    <property type="match status" value="1"/>
</dbReference>
<evidence type="ECO:0000256" key="4">
    <source>
        <dbReference type="RuleBase" id="RU367104"/>
    </source>
</evidence>
<dbReference type="GO" id="GO:0036503">
    <property type="term" value="P:ERAD pathway"/>
    <property type="evidence" value="ECO:0007669"/>
    <property type="project" value="TreeGrafter"/>
</dbReference>
<dbReference type="PANTHER" id="PTHR13312">
    <property type="entry name" value="HIV-INDUCED PROTEIN-7-LIKE PROTEASE"/>
    <property type="match status" value="1"/>
</dbReference>
<feature type="region of interest" description="Disordered" evidence="5">
    <location>
        <begin position="1380"/>
        <end position="1411"/>
    </location>
</feature>
<evidence type="ECO:0000256" key="1">
    <source>
        <dbReference type="ARBA" id="ARBA00000707"/>
    </source>
</evidence>
<dbReference type="Pfam" id="PF13202">
    <property type="entry name" value="EF-hand_5"/>
    <property type="match status" value="2"/>
</dbReference>
<dbReference type="GO" id="GO:0005829">
    <property type="term" value="C:cytosol"/>
    <property type="evidence" value="ECO:0007669"/>
    <property type="project" value="TreeGrafter"/>
</dbReference>
<keyword evidence="3" id="KW-0106">Calcium</keyword>
<keyword evidence="2 4" id="KW-0378">Hydrolase</keyword>
<feature type="compositionally biased region" description="Low complexity" evidence="5">
    <location>
        <begin position="1842"/>
        <end position="1852"/>
    </location>
</feature>
<dbReference type="PROSITE" id="PS51283">
    <property type="entry name" value="DUSP"/>
    <property type="match status" value="1"/>
</dbReference>
<feature type="region of interest" description="Disordered" evidence="5">
    <location>
        <begin position="1835"/>
        <end position="1861"/>
    </location>
</feature>
<dbReference type="PROSITE" id="PS50802">
    <property type="entry name" value="OTU"/>
    <property type="match status" value="1"/>
</dbReference>
<accession>A0A1Q9D521</accession>
<protein>
    <recommendedName>
        <fullName evidence="4">Ubiquitin thioesterase OTU</fullName>
        <ecNumber evidence="4">3.4.19.12</ecNumber>
    </recommendedName>
</protein>
<keyword evidence="4" id="KW-0963">Cytoplasm</keyword>
<keyword evidence="4" id="KW-0788">Thiol protease</keyword>
<feature type="domain" description="EF-hand" evidence="7">
    <location>
        <begin position="1189"/>
        <end position="1212"/>
    </location>
</feature>
<dbReference type="OrthoDB" id="430632at2759"/>
<feature type="transmembrane region" description="Helical" evidence="6">
    <location>
        <begin position="600"/>
        <end position="620"/>
    </location>
</feature>
<feature type="transmembrane region" description="Helical" evidence="6">
    <location>
        <begin position="527"/>
        <end position="547"/>
    </location>
</feature>
<feature type="transmembrane region" description="Helical" evidence="6">
    <location>
        <begin position="728"/>
        <end position="748"/>
    </location>
</feature>
<dbReference type="SUPFAM" id="SSF143791">
    <property type="entry name" value="DUSP-like"/>
    <property type="match status" value="1"/>
</dbReference>
<dbReference type="InterPro" id="IPR036259">
    <property type="entry name" value="MFS_trans_sf"/>
</dbReference>
<dbReference type="Pfam" id="PF06337">
    <property type="entry name" value="DUSP"/>
    <property type="match status" value="1"/>
</dbReference>
<evidence type="ECO:0000259" key="7">
    <source>
        <dbReference type="PROSITE" id="PS50222"/>
    </source>
</evidence>
<feature type="transmembrane region" description="Helical" evidence="6">
    <location>
        <begin position="897"/>
        <end position="914"/>
    </location>
</feature>
<evidence type="ECO:0000259" key="8">
    <source>
        <dbReference type="PROSITE" id="PS50802"/>
    </source>
</evidence>
<keyword evidence="11" id="KW-1185">Reference proteome</keyword>
<dbReference type="SUPFAM" id="SSF54001">
    <property type="entry name" value="Cysteine proteinases"/>
    <property type="match status" value="1"/>
</dbReference>
<dbReference type="GO" id="GO:0016579">
    <property type="term" value="P:protein deubiquitination"/>
    <property type="evidence" value="ECO:0007669"/>
    <property type="project" value="TreeGrafter"/>
</dbReference>
<feature type="transmembrane region" description="Helical" evidence="6">
    <location>
        <begin position="269"/>
        <end position="288"/>
    </location>
</feature>
<comment type="catalytic activity">
    <reaction evidence="1 4">
        <text>Thiol-dependent hydrolysis of ester, thioester, amide, peptide and isopeptide bonds formed by the C-terminal Gly of ubiquitin (a 76-residue protein attached to proteins as an intracellular targeting signal).</text>
        <dbReference type="EC" id="3.4.19.12"/>
    </reaction>
</comment>
<feature type="transmembrane region" description="Helical" evidence="6">
    <location>
        <begin position="413"/>
        <end position="433"/>
    </location>
</feature>
<dbReference type="EMBL" id="LSRX01000719">
    <property type="protein sequence ID" value="OLP90290.1"/>
    <property type="molecule type" value="Genomic_DNA"/>
</dbReference>
<comment type="function">
    <text evidence="4">Hydrolase that can remove conjugated ubiquitin from proteins and may therefore play an important regulatory role at the level of protein turnover by preventing degradation.</text>
</comment>
<dbReference type="SMART" id="SM00054">
    <property type="entry name" value="EFh"/>
    <property type="match status" value="4"/>
</dbReference>
<evidence type="ECO:0000259" key="9">
    <source>
        <dbReference type="PROSITE" id="PS51283"/>
    </source>
</evidence>
<dbReference type="GO" id="GO:0005509">
    <property type="term" value="F:calcium ion binding"/>
    <property type="evidence" value="ECO:0007669"/>
    <property type="project" value="InterPro"/>
</dbReference>
<dbReference type="CDD" id="cd00051">
    <property type="entry name" value="EFh"/>
    <property type="match status" value="1"/>
</dbReference>
<feature type="compositionally biased region" description="Low complexity" evidence="5">
    <location>
        <begin position="1390"/>
        <end position="1410"/>
    </location>
</feature>
<dbReference type="GO" id="GO:0004843">
    <property type="term" value="F:cysteine-type deubiquitinase activity"/>
    <property type="evidence" value="ECO:0007669"/>
    <property type="project" value="UniProtKB-UniRule"/>
</dbReference>
<comment type="subcellular location">
    <subcellularLocation>
        <location evidence="4">Cytoplasm</location>
    </subcellularLocation>
</comment>
<feature type="domain" description="OTU" evidence="8">
    <location>
        <begin position="1614"/>
        <end position="1737"/>
    </location>
</feature>
<keyword evidence="6" id="KW-0472">Membrane</keyword>
<evidence type="ECO:0000313" key="11">
    <source>
        <dbReference type="Proteomes" id="UP000186817"/>
    </source>
</evidence>
<dbReference type="EC" id="3.4.19.12" evidence="4"/>
<dbReference type="Proteomes" id="UP000186817">
    <property type="component" value="Unassembled WGS sequence"/>
</dbReference>
<feature type="transmembrane region" description="Helical" evidence="6">
    <location>
        <begin position="495"/>
        <end position="515"/>
    </location>
</feature>
<keyword evidence="4" id="KW-0645">Protease</keyword>
<dbReference type="PROSITE" id="PS00018">
    <property type="entry name" value="EF_HAND_1"/>
    <property type="match status" value="4"/>
</dbReference>
<dbReference type="InterPro" id="IPR003323">
    <property type="entry name" value="OTU_dom"/>
</dbReference>
<dbReference type="InterPro" id="IPR018247">
    <property type="entry name" value="EF_Hand_1_Ca_BS"/>
</dbReference>
<proteinExistence type="predicted"/>
<feature type="transmembrane region" description="Helical" evidence="6">
    <location>
        <begin position="699"/>
        <end position="721"/>
    </location>
</feature>
<dbReference type="PANTHER" id="PTHR13312:SF0">
    <property type="entry name" value="UBIQUITIN THIOESTERASE OTU1"/>
    <property type="match status" value="1"/>
</dbReference>
<reference evidence="10 11" key="1">
    <citation type="submission" date="2016-02" db="EMBL/GenBank/DDBJ databases">
        <title>Genome analysis of coral dinoflagellate symbionts highlights evolutionary adaptations to a symbiotic lifestyle.</title>
        <authorList>
            <person name="Aranda M."/>
            <person name="Li Y."/>
            <person name="Liew Y.J."/>
            <person name="Baumgarten S."/>
            <person name="Simakov O."/>
            <person name="Wilson M."/>
            <person name="Piel J."/>
            <person name="Ashoor H."/>
            <person name="Bougouffa S."/>
            <person name="Bajic V.B."/>
            <person name="Ryu T."/>
            <person name="Ravasi T."/>
            <person name="Bayer T."/>
            <person name="Micklem G."/>
            <person name="Kim H."/>
            <person name="Bhak J."/>
            <person name="Lajeunesse T.C."/>
            <person name="Voolstra C.R."/>
        </authorList>
    </citation>
    <scope>NUCLEOTIDE SEQUENCE [LARGE SCALE GENOMIC DNA]</scope>
    <source>
        <strain evidence="10 11">CCMP2467</strain>
    </source>
</reference>
<evidence type="ECO:0000256" key="6">
    <source>
        <dbReference type="SAM" id="Phobius"/>
    </source>
</evidence>
<dbReference type="Pfam" id="PF02338">
    <property type="entry name" value="OTU"/>
    <property type="match status" value="1"/>
</dbReference>
<dbReference type="GO" id="GO:0030968">
    <property type="term" value="P:endoplasmic reticulum unfolded protein response"/>
    <property type="evidence" value="ECO:0007669"/>
    <property type="project" value="TreeGrafter"/>
</dbReference>
<feature type="domain" description="DUSP" evidence="9">
    <location>
        <begin position="1406"/>
        <end position="1504"/>
    </location>
</feature>
<name>A0A1Q9D521_SYMMI</name>
<sequence length="1944" mass="213877">MLRLRPAPDPGAGYLRLFSSNPAKIFWVSASALTVVLGLIGLASVINAVQMELELGGCNALLVVFLHLCGGAGRVQCGQCNAAFVTLPGYVMGAVANGAAQWWSGDGGFDGVKMATLRATGLSCISVALATRTGHSTLWWTLIPAVCLFKRFFTWAGLRFLDLPHAFACWLPGATHGLPVTPRRVLEAGSGLPRSFSLLHIANGDDGRDSRSEILMKQREIDDLALRNRRFHVACISWPLVAFLGAALAATGEGEFNKNMWDLLDNMEFLLGAAALITVITFQVTVTYQRHNLHMAFQAMKAVGEASNDAPSILTEPMISAGRKAFLLINFGVGAMLAQAVLGGKHPFAPFFRESVSQWGPGLLQQSYQVQEREDRRLAFSIIAEAKTSASAERPVISASWKLVDRSRFGTRIVHFPSWVYAGVAGFFVLVFLHEVYVSRGGVPICQPQNPEKSIACQLMNLWRSASPFVAMSMQVPISLDFALSLRQSATASGFFLSCGVITGVFAMVAGKRLVDEENWDQFRVRRVLVVVPLIAAVFSFASAIFINEITKSKNRTFWMILTQCARNLGMVVGPGLFALLRACVTGGGERVSPRSMMGWVNLLLLVFSLISASFGAFVMPARNSDCAAEDKDENEEDSEDLVMISDAHLEAMGEPEREQVVWNMIWYAFERPFTLAAVEVSTIMMLEIYYGWDPYIAGIYFTAVCSLGIIMSVFTTISLLKGWLTESYVFLASAASSIMGCLLLLEFVPTPGWTLLIADCIIYTGATVANGFAEGWASRAAKEGTSFSNAEYRLRQLTAVTASRFMGPIIGRSLVDYGGRNVYATVQLAMCILGTRTVYKTVALIWSWNQAHLGKDFEVPPPAEKLLKGLMFFVSCFDRVSTGNGTFEIHYKAKELWILFGFVMCFAWVYEYSTAMPLCYSSFRQHGLQMSGSVAEGDVIKQPAFVQAPSGSWGAGGWGAGGNGKYPTPTAAECEQIRQDFHKLLVKKYGTIAGAWKVIDVNQDGKLSFFEFIRGCQSLGVSQGARRLFGALDLDRSGFISLAEIDPPLAEMMTSLSVTIWSVFGTVEKAWVKCFNTKGKLRISEQDFIAATREIGFRGNASHLFSELATEKASTGISRGEFGFLHIWIANGQPDRIGSEEKESRWAKPVEQWLPPVSAPEEKDWRRQFKTLLLKSYQNYVRAWRQGLDRDRNGQLDYNEFKMAVKDVGFAGNARELWHQLDENGNGVVSLWELDLDTAALLHDFHECAEASYGSWEATWHEVMDLRGDDRVKMADFRFGCQAMGYKGDINLMFDLLDDSPQALGGALMPQISKDTSMPRIYRASLQCSFFPKQRFLGPRYLASFLRLSSDATKAQNSIAVAMFSWSLGCFDLQPRRKKRSRGLAPNTMSMSDEVSKVSSTSTTESLSTRRAQEKQFVQRHDSENSEIWYLVCTAWLDKWKAFVTGKAGPPGPITNETLVRPDGTPFPGKRAVEHFRGVNAEVWKYLQSRHGGGPEIIRTKQIKLYVENAAPNPNVWSSGPQISSALAIVKSSFTGSPAIAPMCTPVKSQPMAPAVAPSQGKVTCDKCDGPHATENCPHFKKPREKHPDAWCLKGKAKLVGAAESEAKFVSRARVVRQPGDGSCMFHSVSYGLGDGSTAGSLRKSVADTIAAYPNMQILETPIAEWIRMDANVGVSSYVQSLRGGAWGGGIELAVLAQMKKVNIEVYEARRGGYARIARFGSGQVALNHRPSLFRQVDRTKFLSWNETAWISGAEIPTVPPTRIDVGMKTISGNFTKLTKQQQRRADAVSRDFRVRTKRFEGRARGELPDSSPTAGTSIFAPGLKFNEHLPKARSTGALPTSASMASTATSWRSQKSSEPDLPDWYLISEGRLQSPQPKPKADLSFPLAPQCPGKGGWPCRKLRLVDTFWGGSKDIGKLLTPLSQGAVLPDDLERWQKMSLPD</sequence>
<dbReference type="Gene3D" id="1.10.238.10">
    <property type="entry name" value="EF-hand"/>
    <property type="match status" value="2"/>
</dbReference>
<keyword evidence="6" id="KW-0812">Transmembrane</keyword>
<feature type="transmembrane region" description="Helical" evidence="6">
    <location>
        <begin position="25"/>
        <end position="46"/>
    </location>
</feature>
<evidence type="ECO:0000313" key="10">
    <source>
        <dbReference type="EMBL" id="OLP90290.1"/>
    </source>
</evidence>
<dbReference type="SMART" id="SM00695">
    <property type="entry name" value="DUSP"/>
    <property type="match status" value="1"/>
</dbReference>
<organism evidence="10 11">
    <name type="scientific">Symbiodinium microadriaticum</name>
    <name type="common">Dinoflagellate</name>
    <name type="synonym">Zooxanthella microadriatica</name>
    <dbReference type="NCBI Taxonomy" id="2951"/>
    <lineage>
        <taxon>Eukaryota</taxon>
        <taxon>Sar</taxon>
        <taxon>Alveolata</taxon>
        <taxon>Dinophyceae</taxon>
        <taxon>Suessiales</taxon>
        <taxon>Symbiodiniaceae</taxon>
        <taxon>Symbiodinium</taxon>
    </lineage>
</organism>
<dbReference type="Gene3D" id="3.90.70.80">
    <property type="match status" value="1"/>
</dbReference>
<evidence type="ECO:0000256" key="2">
    <source>
        <dbReference type="ARBA" id="ARBA00022801"/>
    </source>
</evidence>
<feature type="transmembrane region" description="Helical" evidence="6">
    <location>
        <begin position="231"/>
        <end position="249"/>
    </location>
</feature>
<evidence type="ECO:0000256" key="5">
    <source>
        <dbReference type="SAM" id="MobiDB-lite"/>
    </source>
</evidence>
<dbReference type="InterPro" id="IPR002048">
    <property type="entry name" value="EF_hand_dom"/>
</dbReference>